<dbReference type="GO" id="GO:0046872">
    <property type="term" value="F:metal ion binding"/>
    <property type="evidence" value="ECO:0007669"/>
    <property type="project" value="UniProtKB-KW"/>
</dbReference>
<dbReference type="Pfam" id="PF00753">
    <property type="entry name" value="Lactamase_B"/>
    <property type="match status" value="1"/>
</dbReference>
<keyword evidence="7" id="KW-1185">Reference proteome</keyword>
<evidence type="ECO:0000256" key="1">
    <source>
        <dbReference type="ARBA" id="ARBA00001947"/>
    </source>
</evidence>
<feature type="domain" description="Metallo-beta-lactamase" evidence="5">
    <location>
        <begin position="7"/>
        <end position="207"/>
    </location>
</feature>
<proteinExistence type="predicted"/>
<dbReference type="InterPro" id="IPR036866">
    <property type="entry name" value="RibonucZ/Hydroxyglut_hydro"/>
</dbReference>
<name>A0A941CLL1_9CLOT</name>
<dbReference type="RefSeq" id="WP_211799409.1">
    <property type="nucleotide sequence ID" value="NZ_JAGSCS010000001.1"/>
</dbReference>
<evidence type="ECO:0000256" key="3">
    <source>
        <dbReference type="ARBA" id="ARBA00022801"/>
    </source>
</evidence>
<dbReference type="GO" id="GO:0016787">
    <property type="term" value="F:hydrolase activity"/>
    <property type="evidence" value="ECO:0007669"/>
    <property type="project" value="UniProtKB-KW"/>
</dbReference>
<dbReference type="PANTHER" id="PTHR46233">
    <property type="entry name" value="HYDROXYACYLGLUTATHIONE HYDROLASE GLOC"/>
    <property type="match status" value="1"/>
</dbReference>
<dbReference type="AlphaFoldDB" id="A0A941CLL1"/>
<dbReference type="Gene3D" id="3.60.15.10">
    <property type="entry name" value="Ribonuclease Z/Hydroxyacylglutathione hydrolase-like"/>
    <property type="match status" value="1"/>
</dbReference>
<dbReference type="InterPro" id="IPR001279">
    <property type="entry name" value="Metallo-B-lactamas"/>
</dbReference>
<dbReference type="SUPFAM" id="SSF56281">
    <property type="entry name" value="Metallo-hydrolase/oxidoreductase"/>
    <property type="match status" value="1"/>
</dbReference>
<dbReference type="Proteomes" id="UP000675379">
    <property type="component" value="Unassembled WGS sequence"/>
</dbReference>
<protein>
    <submittedName>
        <fullName evidence="6">MBL fold metallo-hydrolase</fullName>
    </submittedName>
</protein>
<sequence>MESRLIQGNTYVLDLGILDLPYYKINETDIILLDTGYMKDHREKLAEFFTANRLQVKGILCSHAHIDHVGNAQFFKEKYGALVAMAQEEANIVHSTLGLKIFYSTYPLSKVEEHYGHMVVQTDLPISSQETSVTLCGVTFELLHTPGHSIGHMVITTPDKVSYLGDALISEDVMASAKMPYAYLLKEDLASKVSLYALKSDWYVLAHKGVYPDIRDLITDNIYFYRQRAEEVLRLVTEKMTQEDILKAAAKTMGFRVGSINKYLVVERMLRSYLDYLVETGKLILTLDAGFLKYINPNERNMED</sequence>
<evidence type="ECO:0000259" key="5">
    <source>
        <dbReference type="SMART" id="SM00849"/>
    </source>
</evidence>
<evidence type="ECO:0000313" key="7">
    <source>
        <dbReference type="Proteomes" id="UP000675379"/>
    </source>
</evidence>
<evidence type="ECO:0000256" key="4">
    <source>
        <dbReference type="ARBA" id="ARBA00022833"/>
    </source>
</evidence>
<organism evidence="6 7">
    <name type="scientific">Proteiniclasticum sediminis</name>
    <dbReference type="NCBI Taxonomy" id="2804028"/>
    <lineage>
        <taxon>Bacteria</taxon>
        <taxon>Bacillati</taxon>
        <taxon>Bacillota</taxon>
        <taxon>Clostridia</taxon>
        <taxon>Eubacteriales</taxon>
        <taxon>Clostridiaceae</taxon>
        <taxon>Proteiniclasticum</taxon>
    </lineage>
</organism>
<reference evidence="6" key="1">
    <citation type="submission" date="2021-04" db="EMBL/GenBank/DDBJ databases">
        <title>Proteiniclasticum sedimins sp. nov., an obligate anaerobic bacterium isolated from anaerobic sludge.</title>
        <authorList>
            <person name="Liu J."/>
        </authorList>
    </citation>
    <scope>NUCLEOTIDE SEQUENCE</scope>
    <source>
        <strain evidence="6">BAD-10</strain>
    </source>
</reference>
<evidence type="ECO:0000256" key="2">
    <source>
        <dbReference type="ARBA" id="ARBA00022723"/>
    </source>
</evidence>
<comment type="cofactor">
    <cofactor evidence="1">
        <name>Zn(2+)</name>
        <dbReference type="ChEBI" id="CHEBI:29105"/>
    </cofactor>
</comment>
<gene>
    <name evidence="6" type="ORF">KCG48_00935</name>
</gene>
<comment type="caution">
    <text evidence="6">The sequence shown here is derived from an EMBL/GenBank/DDBJ whole genome shotgun (WGS) entry which is preliminary data.</text>
</comment>
<keyword evidence="3" id="KW-0378">Hydrolase</keyword>
<keyword evidence="4" id="KW-0862">Zinc</keyword>
<dbReference type="InterPro" id="IPR051453">
    <property type="entry name" value="MBL_Glyoxalase_II"/>
</dbReference>
<dbReference type="EMBL" id="JAGSCS010000001">
    <property type="protein sequence ID" value="MBR0574895.1"/>
    <property type="molecule type" value="Genomic_DNA"/>
</dbReference>
<accession>A0A941CLL1</accession>
<evidence type="ECO:0000313" key="6">
    <source>
        <dbReference type="EMBL" id="MBR0574895.1"/>
    </source>
</evidence>
<keyword evidence="2" id="KW-0479">Metal-binding</keyword>
<dbReference type="PANTHER" id="PTHR46233:SF3">
    <property type="entry name" value="HYDROXYACYLGLUTATHIONE HYDROLASE GLOC"/>
    <property type="match status" value="1"/>
</dbReference>
<dbReference type="SMART" id="SM00849">
    <property type="entry name" value="Lactamase_B"/>
    <property type="match status" value="1"/>
</dbReference>